<proteinExistence type="inferred from homology"/>
<dbReference type="InterPro" id="IPR002921">
    <property type="entry name" value="Fungal_lipase-type"/>
</dbReference>
<dbReference type="PANTHER" id="PTHR31403">
    <property type="entry name" value="PHOSPHOLIPASE A1-IBETA2, CHLOROPLASTIC"/>
    <property type="match status" value="1"/>
</dbReference>
<keyword evidence="6" id="KW-0809">Transit peptide</keyword>
<dbReference type="GO" id="GO:0009507">
    <property type="term" value="C:chloroplast"/>
    <property type="evidence" value="ECO:0007669"/>
    <property type="project" value="UniProtKB-SubCell"/>
</dbReference>
<dbReference type="AlphaFoldDB" id="A0A7J8MDT7"/>
<gene>
    <name evidence="10" type="ORF">Golob_007814</name>
</gene>
<evidence type="ECO:0000313" key="11">
    <source>
        <dbReference type="Proteomes" id="UP000593572"/>
    </source>
</evidence>
<evidence type="ECO:0000259" key="9">
    <source>
        <dbReference type="Pfam" id="PF01764"/>
    </source>
</evidence>
<dbReference type="GO" id="GO:0047714">
    <property type="term" value="F:galactolipase activity"/>
    <property type="evidence" value="ECO:0007669"/>
    <property type="project" value="UniProtKB-ARBA"/>
</dbReference>
<sequence>MTDDVPKRSQSKGDVVTRKLKSSRRCREFPHSTHAGCHDKETWDVATMRHIPQNMRIAAIAVTIPKLTHYTIPSSTIINPLKLNENSEFSWTPLKHDSVLTHSNSGKLAKHWMEYQGINNWEGLLDPLDDVLRSEILKYGRFVEAAYQSFDFDPSSPTYATSKFHKNSILTRSCIGETGYKPTKHLRATCGIQLPGWVDRGPSWVSTRSSWIGYVAVCQDKEEIARLGRRDVVIAFRGTATCLEWLENLRATLTCLPDDVVNVVGPENGGAMVESGFLSLYTSDSDTCRSLQHMVREEIGTVLQTYGDEPLSFTITGHSLGAALATLVAYDINSTFSDAPMVTVISFGGPRVGNQNFRCQLEKSGTKILRIVNSDDLITKVPGFVIDNDDAEMTSNQALNVVGLPRWVRKRVEDAPLVYADVGQELRLSSKECPYLCKEGVVSCHELSTYLHLVNGFVSSNCPFRATAMRVLYKHHRQKLGSY</sequence>
<dbReference type="PANTHER" id="PTHR31403:SF8">
    <property type="entry name" value="PHOSPHOLIPASE A(1) DAD1, CHLOROPLASTIC-LIKE"/>
    <property type="match status" value="1"/>
</dbReference>
<evidence type="ECO:0000256" key="7">
    <source>
        <dbReference type="ARBA" id="ARBA00022963"/>
    </source>
</evidence>
<keyword evidence="3" id="KW-0150">Chloroplast</keyword>
<protein>
    <recommendedName>
        <fullName evidence="9">Fungal lipase-type domain-containing protein</fullName>
    </recommendedName>
</protein>
<comment type="caution">
    <text evidence="10">The sequence shown here is derived from an EMBL/GenBank/DDBJ whole genome shotgun (WGS) entry which is preliminary data.</text>
</comment>
<dbReference type="InterPro" id="IPR029058">
    <property type="entry name" value="AB_hydrolase_fold"/>
</dbReference>
<evidence type="ECO:0000256" key="8">
    <source>
        <dbReference type="ARBA" id="ARBA00023098"/>
    </source>
</evidence>
<accession>A0A7J8MDT7</accession>
<keyword evidence="8" id="KW-0443">Lipid metabolism</keyword>
<evidence type="ECO:0000256" key="2">
    <source>
        <dbReference type="ARBA" id="ARBA00010701"/>
    </source>
</evidence>
<reference evidence="10 11" key="1">
    <citation type="journal article" date="2019" name="Genome Biol. Evol.">
        <title>Insights into the evolution of the New World diploid cottons (Gossypium, subgenus Houzingenia) based on genome sequencing.</title>
        <authorList>
            <person name="Grover C.E."/>
            <person name="Arick M.A. 2nd"/>
            <person name="Thrash A."/>
            <person name="Conover J.L."/>
            <person name="Sanders W.S."/>
            <person name="Peterson D.G."/>
            <person name="Frelichowski J.E."/>
            <person name="Scheffler J.A."/>
            <person name="Scheffler B.E."/>
            <person name="Wendel J.F."/>
        </authorList>
    </citation>
    <scope>NUCLEOTIDE SEQUENCE [LARGE SCALE GENOMIC DNA]</scope>
    <source>
        <strain evidence="10">157</strain>
        <tissue evidence="10">Leaf</tissue>
    </source>
</reference>
<dbReference type="Proteomes" id="UP000593572">
    <property type="component" value="Unassembled WGS sequence"/>
</dbReference>
<dbReference type="CDD" id="cd00519">
    <property type="entry name" value="Lipase_3"/>
    <property type="match status" value="1"/>
</dbReference>
<keyword evidence="5" id="KW-0378">Hydrolase</keyword>
<evidence type="ECO:0000256" key="6">
    <source>
        <dbReference type="ARBA" id="ARBA00022946"/>
    </source>
</evidence>
<dbReference type="Gene3D" id="3.40.50.1820">
    <property type="entry name" value="alpha/beta hydrolase"/>
    <property type="match status" value="1"/>
</dbReference>
<keyword evidence="11" id="KW-1185">Reference proteome</keyword>
<evidence type="ECO:0000256" key="1">
    <source>
        <dbReference type="ARBA" id="ARBA00004229"/>
    </source>
</evidence>
<organism evidence="10 11">
    <name type="scientific">Gossypium lobatum</name>
    <dbReference type="NCBI Taxonomy" id="34289"/>
    <lineage>
        <taxon>Eukaryota</taxon>
        <taxon>Viridiplantae</taxon>
        <taxon>Streptophyta</taxon>
        <taxon>Embryophyta</taxon>
        <taxon>Tracheophyta</taxon>
        <taxon>Spermatophyta</taxon>
        <taxon>Magnoliopsida</taxon>
        <taxon>eudicotyledons</taxon>
        <taxon>Gunneridae</taxon>
        <taxon>Pentapetalae</taxon>
        <taxon>rosids</taxon>
        <taxon>malvids</taxon>
        <taxon>Malvales</taxon>
        <taxon>Malvaceae</taxon>
        <taxon>Malvoideae</taxon>
        <taxon>Gossypium</taxon>
    </lineage>
</organism>
<keyword evidence="7" id="KW-0442">Lipid degradation</keyword>
<comment type="subcellular location">
    <subcellularLocation>
        <location evidence="1">Plastid</location>
        <location evidence="1">Chloroplast</location>
    </subcellularLocation>
</comment>
<dbReference type="Pfam" id="PF01764">
    <property type="entry name" value="Lipase_3"/>
    <property type="match status" value="1"/>
</dbReference>
<evidence type="ECO:0000256" key="3">
    <source>
        <dbReference type="ARBA" id="ARBA00022528"/>
    </source>
</evidence>
<evidence type="ECO:0000256" key="5">
    <source>
        <dbReference type="ARBA" id="ARBA00022801"/>
    </source>
</evidence>
<dbReference type="SUPFAM" id="SSF53474">
    <property type="entry name" value="alpha/beta-Hydrolases"/>
    <property type="match status" value="1"/>
</dbReference>
<evidence type="ECO:0000256" key="4">
    <source>
        <dbReference type="ARBA" id="ARBA00022640"/>
    </source>
</evidence>
<dbReference type="GO" id="GO:0016042">
    <property type="term" value="P:lipid catabolic process"/>
    <property type="evidence" value="ECO:0007669"/>
    <property type="project" value="UniProtKB-KW"/>
</dbReference>
<dbReference type="GO" id="GO:0008970">
    <property type="term" value="F:phospholipase A1 activity"/>
    <property type="evidence" value="ECO:0007669"/>
    <property type="project" value="UniProtKB-ARBA"/>
</dbReference>
<evidence type="ECO:0000313" key="10">
    <source>
        <dbReference type="EMBL" id="MBA0562793.1"/>
    </source>
</evidence>
<dbReference type="EMBL" id="JABEZX010000008">
    <property type="protein sequence ID" value="MBA0562793.1"/>
    <property type="molecule type" value="Genomic_DNA"/>
</dbReference>
<keyword evidence="4" id="KW-0934">Plastid</keyword>
<name>A0A7J8MDT7_9ROSI</name>
<feature type="domain" description="Fungal lipase-type" evidence="9">
    <location>
        <begin position="233"/>
        <end position="384"/>
    </location>
</feature>
<comment type="similarity">
    <text evidence="2">Belongs to the AB hydrolase superfamily. Lipase family.</text>
</comment>